<dbReference type="InterPro" id="IPR043502">
    <property type="entry name" value="DNA/RNA_pol_sf"/>
</dbReference>
<dbReference type="GO" id="GO:0042575">
    <property type="term" value="C:DNA polymerase complex"/>
    <property type="evidence" value="ECO:0007669"/>
    <property type="project" value="UniProtKB-ARBA"/>
</dbReference>
<proteinExistence type="predicted"/>
<dbReference type="Pfam" id="PF03564">
    <property type="entry name" value="DUF1759"/>
    <property type="match status" value="1"/>
</dbReference>
<reference evidence="3 4" key="1">
    <citation type="journal article" date="2019" name="Sci. Rep.">
        <title>Orb-weaving spider Araneus ventricosus genome elucidates the spidroin gene catalogue.</title>
        <authorList>
            <person name="Kono N."/>
            <person name="Nakamura H."/>
            <person name="Ohtoshi R."/>
            <person name="Moran D.A.P."/>
            <person name="Shinohara A."/>
            <person name="Yoshida Y."/>
            <person name="Fujiwara M."/>
            <person name="Mori M."/>
            <person name="Tomita M."/>
            <person name="Arakawa K."/>
        </authorList>
    </citation>
    <scope>NUCLEOTIDE SEQUENCE [LARGE SCALE GENOMIC DNA]</scope>
</reference>
<dbReference type="InterPro" id="IPR005312">
    <property type="entry name" value="DUF1759"/>
</dbReference>
<dbReference type="PANTHER" id="PTHR47331">
    <property type="entry name" value="PHD-TYPE DOMAIN-CONTAINING PROTEIN"/>
    <property type="match status" value="1"/>
</dbReference>
<dbReference type="GO" id="GO:0071897">
    <property type="term" value="P:DNA biosynthetic process"/>
    <property type="evidence" value="ECO:0007669"/>
    <property type="project" value="UniProtKB-ARBA"/>
</dbReference>
<accession>A0A4Y2HWR0</accession>
<evidence type="ECO:0000313" key="3">
    <source>
        <dbReference type="EMBL" id="GBM69665.1"/>
    </source>
</evidence>
<dbReference type="InterPro" id="IPR041588">
    <property type="entry name" value="Integrase_H2C2"/>
</dbReference>
<keyword evidence="1" id="KW-0175">Coiled coil</keyword>
<dbReference type="InterPro" id="IPR012337">
    <property type="entry name" value="RNaseH-like_sf"/>
</dbReference>
<feature type="coiled-coil region" evidence="1">
    <location>
        <begin position="38"/>
        <end position="100"/>
    </location>
</feature>
<keyword evidence="4" id="KW-1185">Reference proteome</keyword>
<protein>
    <recommendedName>
        <fullName evidence="2">Integrase zinc-binding domain-containing protein</fullName>
    </recommendedName>
</protein>
<dbReference type="InterPro" id="IPR036397">
    <property type="entry name" value="RNaseH_sf"/>
</dbReference>
<dbReference type="GO" id="GO:0003676">
    <property type="term" value="F:nucleic acid binding"/>
    <property type="evidence" value="ECO:0007669"/>
    <property type="project" value="InterPro"/>
</dbReference>
<sequence>MDALKTKRKSLRTSFTATANKLKECLTKKEDAKDGDKLRALNSQLEDKFLRLDEIQNKISSLLLENTDTAAEYETDFQAAEDYRDNFLELKSKLETLLNKDSGSFLESSSELDVVKLNLPKFELKMFSGDPKEFLTFWSIFSKIHDSEELTAIDKFQYLYQSMVPDSRAARLISSFPITTENYPKAVEQLKLRFGREDLLVQIYVRDLLSLVLKNATTGKNAPDLATLYDMLATKLRALESLGRTKEKFADFLEPLVESCLPENVLRAWERSRISESTEDATSQRSLEKLKCFSRHEVESEEMIRLAREGFGKDRGSGAIRKDSQKSVHKDEPTAATLILSTTGAKLNCIFCDRPHLSQDCQRLSDMSYEDRKSQVIRKRCCLVCLKVGHLAKRCHSSVRCLICKRRHYPLLCPDLRKEKESNFSSKDRTADNEQRSTETLLTNIPSEHEIYLTTIMIRLRNRKKEVCVRALLDDGSKLSYIERNLAAELFLSPSEREIFSQGLFGGGISPASEHKRCMVNVESLNRKYSTPLSLLEQQKICSTLPRIHDRKLLSELASRGIKLTDVGRDSPPIRVLLGADILGSILTGRIEVLSSGVSAVETLLGWTILGLGKKKEVVNLVTLSLQNMDVPKMWDLEVLGITDPIEKINESLLEEETLTHFKETIRICEDQRYEVALPWLAGHPALYDKYDAAESRLRTATKRLIKENYFEAYNDVLKQWEVEGIIEAVPINQLAKEVHYLPHRPVIKPSSNTTKVPPVFDASFKKPGFASLNECLSVGPSLIHKILLLLLRFRSGAIGVIADVKQAFLQIRLRTEDRDVLRFLWWENTGCSEIRIYRHCRVVFGVSSSPFLLNATISYHLEREKFQTESLRKTIGHLKEGFYVDNLVTSVNDATELEQLKSTIPRLELLGAALGARLAETVDSILRTASKTYFWCDSMVVLSCIKKKEPWNTFVGNRVKEIRDLTNIDDWRHVPGEINPADLATRCCDWSDLLQSKWWEGPSWLYNDEESWPCSEVSETQNKAFLERRKTVVTNLATGNEVRFGDRFLYFSSYKKILRMTAYVLRFCNNIKRNSPKLVNSLSCEEIQKAEETLIKIMQSEWPSEIREKYKDTIQFFEENGILKVQTRLILSQDPEDFTHPTVLPDHPLLERLVLHTHRSLMHAGVLTTLAQLREKFWIPKGRRVVKAILRQCIKCKRLTAGKVNPDPAPLPPDRIHRVAAFQITGADLAGPLSLRGGSKAWIVLFTCAVYRAVHLELVSSLSTESFMQALRRFWAGRGSTLYTDNGTNFVGAANALKSLDWDFIQAECS</sequence>
<dbReference type="Pfam" id="PF05380">
    <property type="entry name" value="Peptidase_A17"/>
    <property type="match status" value="1"/>
</dbReference>
<organism evidence="3 4">
    <name type="scientific">Araneus ventricosus</name>
    <name type="common">Orbweaver spider</name>
    <name type="synonym">Epeira ventricosa</name>
    <dbReference type="NCBI Taxonomy" id="182803"/>
    <lineage>
        <taxon>Eukaryota</taxon>
        <taxon>Metazoa</taxon>
        <taxon>Ecdysozoa</taxon>
        <taxon>Arthropoda</taxon>
        <taxon>Chelicerata</taxon>
        <taxon>Arachnida</taxon>
        <taxon>Araneae</taxon>
        <taxon>Araneomorphae</taxon>
        <taxon>Entelegynae</taxon>
        <taxon>Araneoidea</taxon>
        <taxon>Araneidae</taxon>
        <taxon>Araneus</taxon>
    </lineage>
</organism>
<evidence type="ECO:0000313" key="4">
    <source>
        <dbReference type="Proteomes" id="UP000499080"/>
    </source>
</evidence>
<dbReference type="SUPFAM" id="SSF56672">
    <property type="entry name" value="DNA/RNA polymerases"/>
    <property type="match status" value="1"/>
</dbReference>
<feature type="domain" description="Integrase zinc-binding" evidence="2">
    <location>
        <begin position="1148"/>
        <end position="1199"/>
    </location>
</feature>
<dbReference type="Pfam" id="PF17921">
    <property type="entry name" value="Integrase_H2C2"/>
    <property type="match status" value="1"/>
</dbReference>
<dbReference type="EMBL" id="BGPR01002207">
    <property type="protein sequence ID" value="GBM69665.1"/>
    <property type="molecule type" value="Genomic_DNA"/>
</dbReference>
<comment type="caution">
    <text evidence="3">The sequence shown here is derived from an EMBL/GenBank/DDBJ whole genome shotgun (WGS) entry which is preliminary data.</text>
</comment>
<dbReference type="PANTHER" id="PTHR47331:SF5">
    <property type="entry name" value="RIBONUCLEASE H"/>
    <property type="match status" value="1"/>
</dbReference>
<dbReference type="Gene3D" id="1.10.340.70">
    <property type="match status" value="1"/>
</dbReference>
<dbReference type="Proteomes" id="UP000499080">
    <property type="component" value="Unassembled WGS sequence"/>
</dbReference>
<dbReference type="InterPro" id="IPR008042">
    <property type="entry name" value="Retrotrans_Pao"/>
</dbReference>
<dbReference type="Gene3D" id="3.30.420.10">
    <property type="entry name" value="Ribonuclease H-like superfamily/Ribonuclease H"/>
    <property type="match status" value="1"/>
</dbReference>
<gene>
    <name evidence="3" type="ORF">AVEN_124447_1</name>
</gene>
<dbReference type="SUPFAM" id="SSF53098">
    <property type="entry name" value="Ribonuclease H-like"/>
    <property type="match status" value="1"/>
</dbReference>
<evidence type="ECO:0000259" key="2">
    <source>
        <dbReference type="Pfam" id="PF17921"/>
    </source>
</evidence>
<evidence type="ECO:0000256" key="1">
    <source>
        <dbReference type="SAM" id="Coils"/>
    </source>
</evidence>
<dbReference type="OrthoDB" id="5967017at2759"/>
<name>A0A4Y2HWR0_ARAVE</name>